<evidence type="ECO:0000256" key="2">
    <source>
        <dbReference type="ARBA" id="ARBA00012438"/>
    </source>
</evidence>
<dbReference type="AlphaFoldDB" id="A0A1H3ZC57"/>
<dbReference type="InterPro" id="IPR013655">
    <property type="entry name" value="PAS_fold_3"/>
</dbReference>
<dbReference type="GO" id="GO:0000155">
    <property type="term" value="F:phosphorelay sensor kinase activity"/>
    <property type="evidence" value="ECO:0007669"/>
    <property type="project" value="InterPro"/>
</dbReference>
<dbReference type="SUPFAM" id="SSF55874">
    <property type="entry name" value="ATPase domain of HSP90 chaperone/DNA topoisomerase II/histidine kinase"/>
    <property type="match status" value="1"/>
</dbReference>
<dbReference type="SMART" id="SM00448">
    <property type="entry name" value="REC"/>
    <property type="match status" value="1"/>
</dbReference>
<dbReference type="OrthoDB" id="8127at2157"/>
<dbReference type="SUPFAM" id="SSF52172">
    <property type="entry name" value="CheY-like"/>
    <property type="match status" value="1"/>
</dbReference>
<dbReference type="RefSeq" id="WP_092635035.1">
    <property type="nucleotide sequence ID" value="NZ_FNQT01000003.1"/>
</dbReference>
<dbReference type="Pfam" id="PF02518">
    <property type="entry name" value="HATPase_c"/>
    <property type="match status" value="1"/>
</dbReference>
<dbReference type="Gene3D" id="3.30.450.20">
    <property type="entry name" value="PAS domain"/>
    <property type="match status" value="2"/>
</dbReference>
<dbReference type="SMART" id="SM00388">
    <property type="entry name" value="HisKA"/>
    <property type="match status" value="1"/>
</dbReference>
<dbReference type="STRING" id="555874.SAMN04488065_2279"/>
<gene>
    <name evidence="12" type="ORF">SAMN04488065_2279</name>
</gene>
<keyword evidence="3" id="KW-0808">Transferase</keyword>
<accession>A0A1H3ZC57</accession>
<dbReference type="Pfam" id="PF00072">
    <property type="entry name" value="Response_reg"/>
    <property type="match status" value="1"/>
</dbReference>
<dbReference type="SUPFAM" id="SSF55785">
    <property type="entry name" value="PYP-like sensor domain (PAS domain)"/>
    <property type="match status" value="2"/>
</dbReference>
<dbReference type="NCBIfam" id="TIGR00229">
    <property type="entry name" value="sensory_box"/>
    <property type="match status" value="2"/>
</dbReference>
<dbReference type="PROSITE" id="PS50112">
    <property type="entry name" value="PAS"/>
    <property type="match status" value="1"/>
</dbReference>
<dbReference type="InterPro" id="IPR036097">
    <property type="entry name" value="HisK_dim/P_sf"/>
</dbReference>
<evidence type="ECO:0000313" key="12">
    <source>
        <dbReference type="EMBL" id="SEA21346.1"/>
    </source>
</evidence>
<feature type="domain" description="PAC" evidence="11">
    <location>
        <begin position="223"/>
        <end position="275"/>
    </location>
</feature>
<dbReference type="InterPro" id="IPR013656">
    <property type="entry name" value="PAS_4"/>
</dbReference>
<proteinExistence type="predicted"/>
<feature type="domain" description="PAS" evidence="10">
    <location>
        <begin position="145"/>
        <end position="220"/>
    </location>
</feature>
<dbReference type="CDD" id="cd00075">
    <property type="entry name" value="HATPase"/>
    <property type="match status" value="1"/>
</dbReference>
<evidence type="ECO:0000259" key="8">
    <source>
        <dbReference type="PROSITE" id="PS50109"/>
    </source>
</evidence>
<dbReference type="InterPro" id="IPR036890">
    <property type="entry name" value="HATPase_C_sf"/>
</dbReference>
<dbReference type="PROSITE" id="PS50113">
    <property type="entry name" value="PAC"/>
    <property type="match status" value="2"/>
</dbReference>
<dbReference type="EMBL" id="FNQT01000003">
    <property type="protein sequence ID" value="SEA21346.1"/>
    <property type="molecule type" value="Genomic_DNA"/>
</dbReference>
<evidence type="ECO:0000256" key="3">
    <source>
        <dbReference type="ARBA" id="ARBA00022679"/>
    </source>
</evidence>
<comment type="catalytic activity">
    <reaction evidence="1">
        <text>ATP + protein L-histidine = ADP + protein N-phospho-L-histidine.</text>
        <dbReference type="EC" id="2.7.13.3"/>
    </reaction>
</comment>
<dbReference type="Gene3D" id="1.10.287.130">
    <property type="match status" value="1"/>
</dbReference>
<dbReference type="CDD" id="cd00082">
    <property type="entry name" value="HisKA"/>
    <property type="match status" value="1"/>
</dbReference>
<feature type="domain" description="Response regulatory" evidence="9">
    <location>
        <begin position="14"/>
        <end position="130"/>
    </location>
</feature>
<keyword evidence="7" id="KW-0175">Coiled coil</keyword>
<dbReference type="InterPro" id="IPR001789">
    <property type="entry name" value="Sig_transdc_resp-reg_receiver"/>
</dbReference>
<dbReference type="PROSITE" id="PS50110">
    <property type="entry name" value="RESPONSE_REGULATORY"/>
    <property type="match status" value="1"/>
</dbReference>
<evidence type="ECO:0000256" key="7">
    <source>
        <dbReference type="SAM" id="Coils"/>
    </source>
</evidence>
<dbReference type="SMART" id="SM00091">
    <property type="entry name" value="PAS"/>
    <property type="match status" value="2"/>
</dbReference>
<dbReference type="PANTHER" id="PTHR43711">
    <property type="entry name" value="TWO-COMPONENT HISTIDINE KINASE"/>
    <property type="match status" value="1"/>
</dbReference>
<keyword evidence="6" id="KW-0597">Phosphoprotein</keyword>
<dbReference type="InterPro" id="IPR050736">
    <property type="entry name" value="Sensor_HK_Regulatory"/>
</dbReference>
<evidence type="ECO:0000259" key="9">
    <source>
        <dbReference type="PROSITE" id="PS50110"/>
    </source>
</evidence>
<feature type="modified residue" description="4-aspartylphosphate" evidence="6">
    <location>
        <position position="65"/>
    </location>
</feature>
<keyword evidence="13" id="KW-1185">Reference proteome</keyword>
<dbReference type="InterPro" id="IPR005467">
    <property type="entry name" value="His_kinase_dom"/>
</dbReference>
<dbReference type="Gene3D" id="3.40.50.2300">
    <property type="match status" value="1"/>
</dbReference>
<dbReference type="SUPFAM" id="SSF47384">
    <property type="entry name" value="Homodimeric domain of signal transducing histidine kinase"/>
    <property type="match status" value="1"/>
</dbReference>
<dbReference type="CDD" id="cd00130">
    <property type="entry name" value="PAS"/>
    <property type="match status" value="2"/>
</dbReference>
<dbReference type="InterPro" id="IPR035965">
    <property type="entry name" value="PAS-like_dom_sf"/>
</dbReference>
<dbReference type="CDD" id="cd00156">
    <property type="entry name" value="REC"/>
    <property type="match status" value="1"/>
</dbReference>
<dbReference type="Pfam" id="PF08447">
    <property type="entry name" value="PAS_3"/>
    <property type="match status" value="1"/>
</dbReference>
<dbReference type="EC" id="2.7.13.3" evidence="2"/>
<sequence>MDGVGDPEPGGPIRVLHVDDDTEFADLTASFLERANERIVVETATSAREGLARLEDGAVDCVVADYEMPETNGIEFLERVRERWPDKPFVLFTGRGSEDVASDAISAGVTDYLQKGASTERYELLANRVENVVDGHRSRQLLAERTRRLETLISNLPGIVYRCRNEPGWPMTTVEGEVTRLTGYTSEQLEDGDVAWGEDVLHEADRDRIWEHVQDSLATNESFEVTYRIVTADGDTRWMWERGQLVDAPDGEQRVLEGFITDITDRKERERELEEQAEALEAQYRYLFEEAPVMAVVTREEDGKPVIDDCNQRFAETVGESHEDIVGTPLATYYTADSARKLLDGGGYDRALAGEFVREDRELLTADGDVVETLLRAVPRYDACDEVVGTLALYIDISERKELEREKERLEEFTSIVSHDLRNPLNVAKSRTKLARDEGDISHLDAAIRAHDRMEALIDDLLTLARTGEEITDWAVVDLSALAGRCWETLPADAATLDVRVDCEILADRGRLQQLVENLLTNAVDHGGEDVTITVGELEDGFYVADDGPGIPPDERDEVFDAGYSTVQDGTGFGLRIVQQVAAAHGWHVDVTESEAGGARFEIRGVEFG</sequence>
<dbReference type="SMART" id="SM00387">
    <property type="entry name" value="HATPase_c"/>
    <property type="match status" value="1"/>
</dbReference>
<dbReference type="Pfam" id="PF00512">
    <property type="entry name" value="HisKA"/>
    <property type="match status" value="1"/>
</dbReference>
<dbReference type="InterPro" id="IPR003594">
    <property type="entry name" value="HATPase_dom"/>
</dbReference>
<evidence type="ECO:0000256" key="6">
    <source>
        <dbReference type="PROSITE-ProRule" id="PRU00169"/>
    </source>
</evidence>
<evidence type="ECO:0000259" key="11">
    <source>
        <dbReference type="PROSITE" id="PS50113"/>
    </source>
</evidence>
<dbReference type="Pfam" id="PF08448">
    <property type="entry name" value="PAS_4"/>
    <property type="match status" value="1"/>
</dbReference>
<dbReference type="Gene3D" id="3.30.565.10">
    <property type="entry name" value="Histidine kinase-like ATPase, C-terminal domain"/>
    <property type="match status" value="1"/>
</dbReference>
<evidence type="ECO:0000259" key="10">
    <source>
        <dbReference type="PROSITE" id="PS50112"/>
    </source>
</evidence>
<dbReference type="InterPro" id="IPR011006">
    <property type="entry name" value="CheY-like_superfamily"/>
</dbReference>
<keyword evidence="4" id="KW-0418">Kinase</keyword>
<dbReference type="SMART" id="SM00086">
    <property type="entry name" value="PAC"/>
    <property type="match status" value="2"/>
</dbReference>
<evidence type="ECO:0000256" key="5">
    <source>
        <dbReference type="ARBA" id="ARBA00023012"/>
    </source>
</evidence>
<dbReference type="InterPro" id="IPR000014">
    <property type="entry name" value="PAS"/>
</dbReference>
<dbReference type="InterPro" id="IPR001610">
    <property type="entry name" value="PAC"/>
</dbReference>
<dbReference type="PANTHER" id="PTHR43711:SF1">
    <property type="entry name" value="HISTIDINE KINASE 1"/>
    <property type="match status" value="1"/>
</dbReference>
<organism evidence="12 13">
    <name type="scientific">Haloplanus vescus</name>
    <dbReference type="NCBI Taxonomy" id="555874"/>
    <lineage>
        <taxon>Archaea</taxon>
        <taxon>Methanobacteriati</taxon>
        <taxon>Methanobacteriota</taxon>
        <taxon>Stenosarchaea group</taxon>
        <taxon>Halobacteria</taxon>
        <taxon>Halobacteriales</taxon>
        <taxon>Haloferacaceae</taxon>
        <taxon>Haloplanus</taxon>
    </lineage>
</organism>
<dbReference type="Proteomes" id="UP000236755">
    <property type="component" value="Unassembled WGS sequence"/>
</dbReference>
<name>A0A1H3ZC57_9EURY</name>
<feature type="domain" description="Histidine kinase" evidence="8">
    <location>
        <begin position="416"/>
        <end position="604"/>
    </location>
</feature>
<feature type="domain" description="PAC" evidence="11">
    <location>
        <begin position="357"/>
        <end position="409"/>
    </location>
</feature>
<reference evidence="12 13" key="1">
    <citation type="submission" date="2016-10" db="EMBL/GenBank/DDBJ databases">
        <authorList>
            <person name="de Groot N.N."/>
        </authorList>
    </citation>
    <scope>NUCLEOTIDE SEQUENCE [LARGE SCALE GENOMIC DNA]</scope>
    <source>
        <strain evidence="12 13">CGMCC 1.8712</strain>
    </source>
</reference>
<protein>
    <recommendedName>
        <fullName evidence="2">histidine kinase</fullName>
        <ecNumber evidence="2">2.7.13.3</ecNumber>
    </recommendedName>
</protein>
<dbReference type="InterPro" id="IPR000700">
    <property type="entry name" value="PAS-assoc_C"/>
</dbReference>
<dbReference type="InterPro" id="IPR003661">
    <property type="entry name" value="HisK_dim/P_dom"/>
</dbReference>
<evidence type="ECO:0000313" key="13">
    <source>
        <dbReference type="Proteomes" id="UP000236755"/>
    </source>
</evidence>
<dbReference type="PROSITE" id="PS50109">
    <property type="entry name" value="HIS_KIN"/>
    <property type="match status" value="1"/>
</dbReference>
<keyword evidence="5" id="KW-0902">Two-component regulatory system</keyword>
<evidence type="ECO:0000256" key="1">
    <source>
        <dbReference type="ARBA" id="ARBA00000085"/>
    </source>
</evidence>
<feature type="coiled-coil region" evidence="7">
    <location>
        <begin position="263"/>
        <end position="290"/>
    </location>
</feature>
<evidence type="ECO:0000256" key="4">
    <source>
        <dbReference type="ARBA" id="ARBA00022777"/>
    </source>
</evidence>